<dbReference type="CDD" id="cd06170">
    <property type="entry name" value="LuxR_C_like"/>
    <property type="match status" value="1"/>
</dbReference>
<dbReference type="PRINTS" id="PR00038">
    <property type="entry name" value="HTHLUXR"/>
</dbReference>
<proteinExistence type="predicted"/>
<reference evidence="5 6" key="1">
    <citation type="submission" date="2021-01" db="EMBL/GenBank/DDBJ databases">
        <title>Genome public.</title>
        <authorList>
            <person name="Liu C."/>
            <person name="Sun Q."/>
        </authorList>
    </citation>
    <scope>NUCLEOTIDE SEQUENCE [LARGE SCALE GENOMIC DNA]</scope>
    <source>
        <strain evidence="5 6">YIM B02564</strain>
    </source>
</reference>
<gene>
    <name evidence="5" type="ORF">JK635_17250</name>
</gene>
<dbReference type="PROSITE" id="PS00622">
    <property type="entry name" value="HTH_LUXR_1"/>
    <property type="match status" value="1"/>
</dbReference>
<dbReference type="PANTHER" id="PTHR44688">
    <property type="entry name" value="DNA-BINDING TRANSCRIPTIONAL ACTIVATOR DEVR_DOSR"/>
    <property type="match status" value="1"/>
</dbReference>
<organism evidence="5 6">
    <name type="scientific">Neobacillus paridis</name>
    <dbReference type="NCBI Taxonomy" id="2803862"/>
    <lineage>
        <taxon>Bacteria</taxon>
        <taxon>Bacillati</taxon>
        <taxon>Bacillota</taxon>
        <taxon>Bacilli</taxon>
        <taxon>Bacillales</taxon>
        <taxon>Bacillaceae</taxon>
        <taxon>Neobacillus</taxon>
    </lineage>
</organism>
<evidence type="ECO:0000256" key="1">
    <source>
        <dbReference type="ARBA" id="ARBA00023015"/>
    </source>
</evidence>
<dbReference type="InterPro" id="IPR016032">
    <property type="entry name" value="Sig_transdc_resp-reg_C-effctor"/>
</dbReference>
<protein>
    <recommendedName>
        <fullName evidence="4">HTH luxR-type domain-containing protein</fullName>
    </recommendedName>
</protein>
<evidence type="ECO:0000256" key="3">
    <source>
        <dbReference type="ARBA" id="ARBA00023163"/>
    </source>
</evidence>
<dbReference type="PROSITE" id="PS50043">
    <property type="entry name" value="HTH_LUXR_2"/>
    <property type="match status" value="1"/>
</dbReference>
<keyword evidence="2" id="KW-0238">DNA-binding</keyword>
<evidence type="ECO:0000256" key="2">
    <source>
        <dbReference type="ARBA" id="ARBA00023125"/>
    </source>
</evidence>
<sequence length="265" mass="31464">MSTLTDEEWLIISDIILTSDDEMRMSFLKKLEGIIPFDCAVFYLGSNTEDQKKLINPIFIKHPYQKVRNPNDLCNEYKKFQNRDFGNWVYWLQNSVVLRDSDIIPTSVEREKTEMYQKILFPLGMYYGCGLTFIYDNIFLGQASLYRAKGHSDFTDKEAFILNYITPHLTHRMYQSHPRGKYQMNAKGTFCRKYHLTQREFEIIKLICKGYSNKEISNNLFVTEETIKKHNQHIFSKMHVESRSQLIRKCTEEHFNINSNMGRFP</sequence>
<dbReference type="SMART" id="SM00421">
    <property type="entry name" value="HTH_LUXR"/>
    <property type="match status" value="1"/>
</dbReference>
<evidence type="ECO:0000313" key="5">
    <source>
        <dbReference type="EMBL" id="MBL4953933.1"/>
    </source>
</evidence>
<dbReference type="EMBL" id="JAESWB010000247">
    <property type="protein sequence ID" value="MBL4953933.1"/>
    <property type="molecule type" value="Genomic_DNA"/>
</dbReference>
<keyword evidence="1" id="KW-0805">Transcription regulation</keyword>
<dbReference type="Pfam" id="PF00196">
    <property type="entry name" value="GerE"/>
    <property type="match status" value="1"/>
</dbReference>
<name>A0ABS1TRI9_9BACI</name>
<evidence type="ECO:0000259" key="4">
    <source>
        <dbReference type="PROSITE" id="PS50043"/>
    </source>
</evidence>
<comment type="caution">
    <text evidence="5">The sequence shown here is derived from an EMBL/GenBank/DDBJ whole genome shotgun (WGS) entry which is preliminary data.</text>
</comment>
<dbReference type="InterPro" id="IPR036388">
    <property type="entry name" value="WH-like_DNA-bd_sf"/>
</dbReference>
<dbReference type="SUPFAM" id="SSF46894">
    <property type="entry name" value="C-terminal effector domain of the bipartite response regulators"/>
    <property type="match status" value="1"/>
</dbReference>
<evidence type="ECO:0000313" key="6">
    <source>
        <dbReference type="Proteomes" id="UP000623967"/>
    </source>
</evidence>
<keyword evidence="3" id="KW-0804">Transcription</keyword>
<dbReference type="RefSeq" id="WP_202655191.1">
    <property type="nucleotide sequence ID" value="NZ_JAESWB010000247.1"/>
</dbReference>
<dbReference type="InterPro" id="IPR000792">
    <property type="entry name" value="Tscrpt_reg_LuxR_C"/>
</dbReference>
<feature type="domain" description="HTH luxR-type" evidence="4">
    <location>
        <begin position="189"/>
        <end position="254"/>
    </location>
</feature>
<keyword evidence="6" id="KW-1185">Reference proteome</keyword>
<dbReference type="PANTHER" id="PTHR44688:SF16">
    <property type="entry name" value="DNA-BINDING TRANSCRIPTIONAL ACTIVATOR DEVR_DOSR"/>
    <property type="match status" value="1"/>
</dbReference>
<dbReference type="Proteomes" id="UP000623967">
    <property type="component" value="Unassembled WGS sequence"/>
</dbReference>
<accession>A0ABS1TRI9</accession>
<dbReference type="Gene3D" id="1.10.10.10">
    <property type="entry name" value="Winged helix-like DNA-binding domain superfamily/Winged helix DNA-binding domain"/>
    <property type="match status" value="1"/>
</dbReference>